<protein>
    <submittedName>
        <fullName evidence="1">Uncharacterized protein</fullName>
    </submittedName>
</protein>
<dbReference type="AlphaFoldDB" id="A0ABC9NCZ1"/>
<evidence type="ECO:0000313" key="2">
    <source>
        <dbReference type="Proteomes" id="UP000004110"/>
    </source>
</evidence>
<evidence type="ECO:0000313" key="1">
    <source>
        <dbReference type="EMBL" id="EDO54463.1"/>
    </source>
</evidence>
<dbReference type="EMBL" id="AAYH02000042">
    <property type="protein sequence ID" value="EDO54463.1"/>
    <property type="molecule type" value="Genomic_DNA"/>
</dbReference>
<proteinExistence type="predicted"/>
<organism evidence="1 2">
    <name type="scientific">Bacteroides uniformis (strain ATCC 8492 / DSM 6597 / CCUG 4942 / CIP 103695 / JCM 5828 / KCTC 5204 / NCTC 13054 / VPI 0061)</name>
    <dbReference type="NCBI Taxonomy" id="411479"/>
    <lineage>
        <taxon>Bacteria</taxon>
        <taxon>Pseudomonadati</taxon>
        <taxon>Bacteroidota</taxon>
        <taxon>Bacteroidia</taxon>
        <taxon>Bacteroidales</taxon>
        <taxon>Bacteroidaceae</taxon>
        <taxon>Bacteroides</taxon>
    </lineage>
</organism>
<dbReference type="Proteomes" id="UP000004110">
    <property type="component" value="Unassembled WGS sequence"/>
</dbReference>
<accession>A0ABC9NCZ1</accession>
<reference evidence="1" key="2">
    <citation type="submission" date="2013-11" db="EMBL/GenBank/DDBJ databases">
        <title>Draft genome sequence of Bacteroides uniformis (ATCC 8492).</title>
        <authorList>
            <person name="Sudarsanam P."/>
            <person name="Ley R."/>
            <person name="Guruge J."/>
            <person name="Turnbaugh P.J."/>
            <person name="Mahowald M."/>
            <person name="Liep D."/>
            <person name="Gordon J."/>
        </authorList>
    </citation>
    <scope>NUCLEOTIDE SEQUENCE</scope>
    <source>
        <strain evidence="1">ATCC 8492</strain>
    </source>
</reference>
<keyword evidence="2" id="KW-1185">Reference proteome</keyword>
<reference evidence="1" key="1">
    <citation type="submission" date="2007-06" db="EMBL/GenBank/DDBJ databases">
        <authorList>
            <person name="Fulton L."/>
            <person name="Clifton S."/>
            <person name="Fulton B."/>
            <person name="Xu J."/>
            <person name="Minx P."/>
            <person name="Pepin K.H."/>
            <person name="Johnson M."/>
            <person name="Thiruvilangam P."/>
            <person name="Bhonagiri V."/>
            <person name="Nash W.E."/>
            <person name="Mardis E.R."/>
            <person name="Wilson R.K."/>
        </authorList>
    </citation>
    <scope>NUCLEOTIDE SEQUENCE [LARGE SCALE GENOMIC DNA]</scope>
    <source>
        <strain evidence="1">ATCC 8492</strain>
    </source>
</reference>
<sequence>MIFMIWSFFGFSVKVIQYFDSFACSMPFYHSAFELLMIVE</sequence>
<name>A0ABC9NCZ1_BACUC</name>
<gene>
    <name evidence="1" type="ORF">BACUNI_01939</name>
</gene>
<comment type="caution">
    <text evidence="1">The sequence shown here is derived from an EMBL/GenBank/DDBJ whole genome shotgun (WGS) entry which is preliminary data.</text>
</comment>